<dbReference type="AlphaFoldDB" id="A0A151K3A9"/>
<reference evidence="8 9" key="1">
    <citation type="submission" date="2016-03" db="EMBL/GenBank/DDBJ databases">
        <title>Cyphomyrmex costatus WGS genome.</title>
        <authorList>
            <person name="Nygaard S."/>
            <person name="Hu H."/>
            <person name="Boomsma J."/>
            <person name="Zhang G."/>
        </authorList>
    </citation>
    <scope>NUCLEOTIDE SEQUENCE [LARGE SCALE GENOMIC DNA]</scope>
    <source>
        <strain evidence="8">MS0001</strain>
        <tissue evidence="8">Whole body</tissue>
    </source>
</reference>
<dbReference type="EMBL" id="LKEX01021346">
    <property type="protein sequence ID" value="KYN50318.1"/>
    <property type="molecule type" value="Genomic_DNA"/>
</dbReference>
<dbReference type="InterPro" id="IPR008271">
    <property type="entry name" value="Ser/Thr_kinase_AS"/>
</dbReference>
<dbReference type="InterPro" id="IPR000719">
    <property type="entry name" value="Prot_kinase_dom"/>
</dbReference>
<evidence type="ECO:0000256" key="1">
    <source>
        <dbReference type="ARBA" id="ARBA00022527"/>
    </source>
</evidence>
<dbReference type="Pfam" id="PF00069">
    <property type="entry name" value="Pkinase"/>
    <property type="match status" value="1"/>
</dbReference>
<dbReference type="GO" id="GO:0035556">
    <property type="term" value="P:intracellular signal transduction"/>
    <property type="evidence" value="ECO:0007669"/>
    <property type="project" value="TreeGrafter"/>
</dbReference>
<dbReference type="SUPFAM" id="SSF56112">
    <property type="entry name" value="Protein kinase-like (PK-like)"/>
    <property type="match status" value="2"/>
</dbReference>
<dbReference type="GO" id="GO:0005524">
    <property type="term" value="F:ATP binding"/>
    <property type="evidence" value="ECO:0007669"/>
    <property type="project" value="UniProtKB-UniRule"/>
</dbReference>
<accession>A0A151K3A9</accession>
<dbReference type="PROSITE" id="PS00108">
    <property type="entry name" value="PROTEIN_KINASE_ST"/>
    <property type="match status" value="1"/>
</dbReference>
<evidence type="ECO:0000256" key="4">
    <source>
        <dbReference type="ARBA" id="ARBA00022777"/>
    </source>
</evidence>
<protein>
    <submittedName>
        <fullName evidence="8">Myosin light chain kinase, smooth muscle</fullName>
    </submittedName>
</protein>
<evidence type="ECO:0000256" key="6">
    <source>
        <dbReference type="PROSITE-ProRule" id="PRU10141"/>
    </source>
</evidence>
<feature type="binding site" evidence="6">
    <location>
        <position position="73"/>
    </location>
    <ligand>
        <name>ATP</name>
        <dbReference type="ChEBI" id="CHEBI:30616"/>
    </ligand>
</feature>
<dbReference type="GO" id="GO:0043065">
    <property type="term" value="P:positive regulation of apoptotic process"/>
    <property type="evidence" value="ECO:0007669"/>
    <property type="project" value="TreeGrafter"/>
</dbReference>
<evidence type="ECO:0000313" key="9">
    <source>
        <dbReference type="Proteomes" id="UP000078542"/>
    </source>
</evidence>
<sequence>MKSDLVRIPKQEEAMLQEEKDEFEPSFEARLVVPEEGKLFGEKYDVLEELGKGRYGVVRKVIERPTGMNFAAKFIKTMKAKDREQVREEIKIMNALRHPKLLLLTAAYEKPRETVLITEYISGGELFERVVADDFTLTERDSILFMRQICQGVEYMHQNKIVHLDLKPENIMCRTRTSHQIKLIDFGLAQTLKSDTPIRVLFGTPEFISPEIISYEPIGTESDMWSVGVICYVLLTGLSPFMGDNDAETFANITRADYDLDDDAFDAISNDAKNFISGLFIKRKELTGLSPFMGDNDAETFANITRADYDLDDDAFDAISNDAKNFISGLFIKRKELRMSATQCLKHPWMAQHTTAMSRIVLPTEKLKKFIIRRKWQKTGNVIRALGRMAILSAQNRRSPTAESALTLEQRFDNIETQYSDEIKSIHTAVNNKGTERIETSMKENSAQAESQTKLYSTCVTEINMAIQETLLEEASSLSNFPKQVNTEKDIQKLDTKLITRAEDILQNVTAQLKILVKENKESDKGVTDKLSDNEMEQQMTLKLQTLCKVFQGDSRDSGISDCSSNLSSSLQVDELGIMSTIKEEIDYEIYNREGKRILKEEENQRNSTAEILESLVQGNKTLPCDTEITANYDKVATKSDMTKASCETNPVQKGVCKCN</sequence>
<proteinExistence type="predicted"/>
<dbReference type="PROSITE" id="PS50011">
    <property type="entry name" value="PROTEIN_KINASE_DOM"/>
    <property type="match status" value="1"/>
</dbReference>
<dbReference type="FunFam" id="1.10.510.10:FF:000571">
    <property type="entry name" value="Maternal embryonic leucine zipper kinase"/>
    <property type="match status" value="1"/>
</dbReference>
<evidence type="ECO:0000256" key="2">
    <source>
        <dbReference type="ARBA" id="ARBA00022679"/>
    </source>
</evidence>
<keyword evidence="3 6" id="KW-0547">Nucleotide-binding</keyword>
<keyword evidence="4 8" id="KW-0418">Kinase</keyword>
<dbReference type="SMART" id="SM00220">
    <property type="entry name" value="S_TKc"/>
    <property type="match status" value="1"/>
</dbReference>
<keyword evidence="2" id="KW-0808">Transferase</keyword>
<dbReference type="PANTHER" id="PTHR24342:SF20">
    <property type="entry name" value="MYOSIN LIGHT CHAIN KINASE, SMOOTH MUSCLE"/>
    <property type="match status" value="1"/>
</dbReference>
<dbReference type="Gene3D" id="3.30.200.20">
    <property type="entry name" value="Phosphorylase Kinase, domain 1"/>
    <property type="match status" value="1"/>
</dbReference>
<dbReference type="InterPro" id="IPR011009">
    <property type="entry name" value="Kinase-like_dom_sf"/>
</dbReference>
<evidence type="ECO:0000256" key="5">
    <source>
        <dbReference type="ARBA" id="ARBA00022840"/>
    </source>
</evidence>
<dbReference type="PROSITE" id="PS00107">
    <property type="entry name" value="PROTEIN_KINASE_ATP"/>
    <property type="match status" value="1"/>
</dbReference>
<dbReference type="GO" id="GO:0005634">
    <property type="term" value="C:nucleus"/>
    <property type="evidence" value="ECO:0007669"/>
    <property type="project" value="TreeGrafter"/>
</dbReference>
<organism evidence="8 9">
    <name type="scientific">Cyphomyrmex costatus</name>
    <dbReference type="NCBI Taxonomy" id="456900"/>
    <lineage>
        <taxon>Eukaryota</taxon>
        <taxon>Metazoa</taxon>
        <taxon>Ecdysozoa</taxon>
        <taxon>Arthropoda</taxon>
        <taxon>Hexapoda</taxon>
        <taxon>Insecta</taxon>
        <taxon>Pterygota</taxon>
        <taxon>Neoptera</taxon>
        <taxon>Endopterygota</taxon>
        <taxon>Hymenoptera</taxon>
        <taxon>Apocrita</taxon>
        <taxon>Aculeata</taxon>
        <taxon>Formicoidea</taxon>
        <taxon>Formicidae</taxon>
        <taxon>Myrmicinae</taxon>
        <taxon>Cyphomyrmex</taxon>
    </lineage>
</organism>
<keyword evidence="9" id="KW-1185">Reference proteome</keyword>
<dbReference type="InterPro" id="IPR017441">
    <property type="entry name" value="Protein_kinase_ATP_BS"/>
</dbReference>
<evidence type="ECO:0000259" key="7">
    <source>
        <dbReference type="PROSITE" id="PS50011"/>
    </source>
</evidence>
<feature type="domain" description="Protein kinase" evidence="7">
    <location>
        <begin position="44"/>
        <end position="350"/>
    </location>
</feature>
<gene>
    <name evidence="8" type="ORF">ALC62_11556</name>
</gene>
<dbReference type="Proteomes" id="UP000078542">
    <property type="component" value="Unassembled WGS sequence"/>
</dbReference>
<evidence type="ECO:0000256" key="3">
    <source>
        <dbReference type="ARBA" id="ARBA00022741"/>
    </source>
</evidence>
<dbReference type="STRING" id="456900.A0A151K3A9"/>
<dbReference type="GO" id="GO:0004674">
    <property type="term" value="F:protein serine/threonine kinase activity"/>
    <property type="evidence" value="ECO:0007669"/>
    <property type="project" value="UniProtKB-KW"/>
</dbReference>
<comment type="caution">
    <text evidence="8">The sequence shown here is derived from an EMBL/GenBank/DDBJ whole genome shotgun (WGS) entry which is preliminary data.</text>
</comment>
<dbReference type="Gene3D" id="1.10.510.10">
    <property type="entry name" value="Transferase(Phosphotransferase) domain 1"/>
    <property type="match status" value="2"/>
</dbReference>
<name>A0A151K3A9_9HYME</name>
<keyword evidence="5 6" id="KW-0067">ATP-binding</keyword>
<dbReference type="PANTHER" id="PTHR24342">
    <property type="entry name" value="SERINE/THREONINE-PROTEIN KINASE 17"/>
    <property type="match status" value="1"/>
</dbReference>
<keyword evidence="1" id="KW-0723">Serine/threonine-protein kinase</keyword>
<evidence type="ECO:0000313" key="8">
    <source>
        <dbReference type="EMBL" id="KYN50318.1"/>
    </source>
</evidence>